<protein>
    <recommendedName>
        <fullName evidence="6">Pheromone-dependent cell cycle arrest protein Far11</fullName>
    </recommendedName>
</protein>
<dbReference type="Pfam" id="PF11882">
    <property type="entry name" value="DUF3402"/>
    <property type="match status" value="1"/>
</dbReference>
<feature type="domain" description="Far11/STRP N-terminal" evidence="2">
    <location>
        <begin position="125"/>
        <end position="457"/>
    </location>
</feature>
<feature type="compositionally biased region" description="Polar residues" evidence="1">
    <location>
        <begin position="690"/>
        <end position="704"/>
    </location>
</feature>
<evidence type="ECO:0008006" key="6">
    <source>
        <dbReference type="Google" id="ProtNLM"/>
    </source>
</evidence>
<evidence type="ECO:0000313" key="5">
    <source>
        <dbReference type="Proteomes" id="UP000034164"/>
    </source>
</evidence>
<evidence type="ECO:0000256" key="1">
    <source>
        <dbReference type="SAM" id="MobiDB-lite"/>
    </source>
</evidence>
<organism evidence="4 5">
    <name type="scientific">[Emmonsia] crescens</name>
    <dbReference type="NCBI Taxonomy" id="73230"/>
    <lineage>
        <taxon>Eukaryota</taxon>
        <taxon>Fungi</taxon>
        <taxon>Dikarya</taxon>
        <taxon>Ascomycota</taxon>
        <taxon>Pezizomycotina</taxon>
        <taxon>Eurotiomycetes</taxon>
        <taxon>Eurotiomycetidae</taxon>
        <taxon>Onygenales</taxon>
        <taxon>Ajellomycetaceae</taxon>
        <taxon>Emergomyces</taxon>
    </lineage>
</organism>
<dbReference type="Proteomes" id="UP000034164">
    <property type="component" value="Unassembled WGS sequence"/>
</dbReference>
<comment type="caution">
    <text evidence="4">The sequence shown here is derived from an EMBL/GenBank/DDBJ whole genome shotgun (WGS) entry which is preliminary data.</text>
</comment>
<sequence>MDSPSKSSRRADVPEHHIVHADEIDQLGTDISTVPDDQLMPDLVEGFKAEQARKPDHIDFPGLPQRHGREPVRPELRRDTAAAAPPPPVKPPPPAPVQQSMESPTDSLSLAQLRKLVHEMPKPEQPSYAFEYADCQPFPQEVDEWFQYNEPDRLMLLGSKASFDQNWSGFCQNLMDPPAGFEVSWIDASEETRASFTSRMIESLNNPDLFTRIEALEVVCYIITGTWAVTAGKVSEDVPAGFSKFESLEECPKSKSMQIKWMVNNVLLVQQCGGIAVLFQTMKRIFEKDKPITNMDVKFFETENGTAAYYAAREREANLILTAMYIVVEVARKQEESNLDQADLKKDIAALKPNILVFLVEIIARLRWEDTTTIPLTRVILLLWKCLLLLFGGSDSLSRVKADLEPKYGALEDASKSSKLPVLTASPLDYHIFRQEITSKYPAYNPPPPLVPFELENNSILPPLPSHSSRYNPGSTLFSGIGPASLSGNGSILHQSVHIATPAPSPPPSPMGPGGKGGKKQNYQTNQHFPFMYPPLDQTSNDIGGKGSSEVQDRVVGKKWEGSDVPASIIEAGQLFSSRMKMTRAMRQLWEEREKFLKYDRGWDATEFDDKLPSDWLDDVDSDLEEMKPEKKKSDIGFQHMKESDDPYVQERLDAVEDFYSQAFPNLQSIVIVLLKEILINITESASLQSKTNGQNSYRQSPQKASMFDDTAAPNTASQDAERGDDNQDSEELDAIRHREITSSAISGCLLLMLKWFKRSHILKFEYMTQLLLDSNYLPLILKMFIHREIDRAVAQQNDRDDLSFFHFCHVHSNQPPEIAISPEPEEPDSEDDAIPPPILRNARSQQSAPDDPARPPSPEKLQSNPPDRPPPLPEVDELGYPNSSAPAGPITTYSFRNFFSSINFLHIMQKITRDKAHRCLLLVQYKSSNILRKGIKVPDPRLRLYTLKLVKSQVPYCGRKWRQSHMRVITAIYLYCRPELRDDWLAGSDVDAEVEESLPMEQTLRGLTHWWHLRKYKDTMAFEDANTLMDEERDFFVRELESMGWGMTGDEMMNAASEEGEPIPGVNGAEWREPGAMPPENW</sequence>
<feature type="region of interest" description="Disordered" evidence="1">
    <location>
        <begin position="816"/>
        <end position="884"/>
    </location>
</feature>
<dbReference type="AlphaFoldDB" id="A0A0G2J5B2"/>
<dbReference type="EMBL" id="LCZI01000449">
    <property type="protein sequence ID" value="KKZ66589.1"/>
    <property type="molecule type" value="Genomic_DNA"/>
</dbReference>
<feature type="region of interest" description="Disordered" evidence="1">
    <location>
        <begin position="690"/>
        <end position="731"/>
    </location>
</feature>
<dbReference type="PANTHER" id="PTHR13239">
    <property type="entry name" value="PROTEIN REQUIRED FOR HYPHAL ANASTOMOSIS HAM-2"/>
    <property type="match status" value="1"/>
</dbReference>
<accession>A0A0G2J5B2</accession>
<feature type="region of interest" description="Disordered" evidence="1">
    <location>
        <begin position="1"/>
        <end position="107"/>
    </location>
</feature>
<name>A0A0G2J5B2_9EURO</name>
<feature type="compositionally biased region" description="Polar residues" evidence="1">
    <location>
        <begin position="98"/>
        <end position="107"/>
    </location>
</feature>
<feature type="compositionally biased region" description="Basic and acidic residues" evidence="1">
    <location>
        <begin position="67"/>
        <end position="80"/>
    </location>
</feature>
<dbReference type="VEuPathDB" id="FungiDB:EMCG_07703"/>
<proteinExistence type="predicted"/>
<dbReference type="OrthoDB" id="18234at2759"/>
<evidence type="ECO:0000259" key="3">
    <source>
        <dbReference type="SMART" id="SM01293"/>
    </source>
</evidence>
<evidence type="ECO:0000259" key="2">
    <source>
        <dbReference type="SMART" id="SM01292"/>
    </source>
</evidence>
<dbReference type="Pfam" id="PF07923">
    <property type="entry name" value="N1221"/>
    <property type="match status" value="1"/>
</dbReference>
<dbReference type="GO" id="GO:0007010">
    <property type="term" value="P:cytoskeleton organization"/>
    <property type="evidence" value="ECO:0007669"/>
    <property type="project" value="TreeGrafter"/>
</dbReference>
<feature type="compositionally biased region" description="Acidic residues" evidence="1">
    <location>
        <begin position="824"/>
        <end position="834"/>
    </location>
</feature>
<dbReference type="InterPro" id="IPR012486">
    <property type="entry name" value="Far11/STRP_N"/>
</dbReference>
<dbReference type="PANTHER" id="PTHR13239:SF4">
    <property type="entry name" value="AT25231P"/>
    <property type="match status" value="1"/>
</dbReference>
<feature type="compositionally biased region" description="Basic and acidic residues" evidence="1">
    <location>
        <begin position="9"/>
        <end position="23"/>
    </location>
</feature>
<dbReference type="InterPro" id="IPR040185">
    <property type="entry name" value="Far11/STRP"/>
</dbReference>
<dbReference type="InterPro" id="IPR021819">
    <property type="entry name" value="Far11/STRP_C"/>
</dbReference>
<feature type="region of interest" description="Disordered" evidence="1">
    <location>
        <begin position="1058"/>
        <end position="1083"/>
    </location>
</feature>
<dbReference type="SMART" id="SM01293">
    <property type="entry name" value="DUF3402"/>
    <property type="match status" value="1"/>
</dbReference>
<feature type="compositionally biased region" description="Basic and acidic residues" evidence="1">
    <location>
        <begin position="45"/>
        <end position="59"/>
    </location>
</feature>
<gene>
    <name evidence="4" type="ORF">EMCG_07703</name>
</gene>
<evidence type="ECO:0000313" key="4">
    <source>
        <dbReference type="EMBL" id="KKZ66589.1"/>
    </source>
</evidence>
<reference evidence="5" key="1">
    <citation type="journal article" date="2015" name="PLoS Genet.">
        <title>The dynamic genome and transcriptome of the human fungal pathogen Blastomyces and close relative Emmonsia.</title>
        <authorList>
            <person name="Munoz J.F."/>
            <person name="Gauthier G.M."/>
            <person name="Desjardins C.A."/>
            <person name="Gallo J.E."/>
            <person name="Holder J."/>
            <person name="Sullivan T.D."/>
            <person name="Marty A.J."/>
            <person name="Carmen J.C."/>
            <person name="Chen Z."/>
            <person name="Ding L."/>
            <person name="Gujja S."/>
            <person name="Magrini V."/>
            <person name="Misas E."/>
            <person name="Mitreva M."/>
            <person name="Priest M."/>
            <person name="Saif S."/>
            <person name="Whiston E.A."/>
            <person name="Young S."/>
            <person name="Zeng Q."/>
            <person name="Goldman W.E."/>
            <person name="Mardis E.R."/>
            <person name="Taylor J.W."/>
            <person name="McEwen J.G."/>
            <person name="Clay O.K."/>
            <person name="Klein B.S."/>
            <person name="Cuomo C.A."/>
        </authorList>
    </citation>
    <scope>NUCLEOTIDE SEQUENCE [LARGE SCALE GENOMIC DNA]</scope>
    <source>
        <strain evidence="5">UAMH 3008</strain>
    </source>
</reference>
<dbReference type="GO" id="GO:0005829">
    <property type="term" value="C:cytosol"/>
    <property type="evidence" value="ECO:0007669"/>
    <property type="project" value="TreeGrafter"/>
</dbReference>
<feature type="compositionally biased region" description="Pro residues" evidence="1">
    <location>
        <begin position="84"/>
        <end position="96"/>
    </location>
</feature>
<feature type="region of interest" description="Disordered" evidence="1">
    <location>
        <begin position="498"/>
        <end position="523"/>
    </location>
</feature>
<feature type="domain" description="Far11/STRP C-terminal" evidence="3">
    <location>
        <begin position="566"/>
        <end position="1041"/>
    </location>
</feature>
<dbReference type="SMART" id="SM01292">
    <property type="entry name" value="N1221"/>
    <property type="match status" value="1"/>
</dbReference>